<protein>
    <submittedName>
        <fullName evidence="1">Uncharacterized protein</fullName>
    </submittedName>
</protein>
<accession>A0A3M7S2M0</accession>
<dbReference type="OrthoDB" id="414730at2759"/>
<dbReference type="EMBL" id="REGN01002139">
    <property type="protein sequence ID" value="RNA30012.1"/>
    <property type="molecule type" value="Genomic_DNA"/>
</dbReference>
<evidence type="ECO:0000313" key="2">
    <source>
        <dbReference type="Proteomes" id="UP000276133"/>
    </source>
</evidence>
<dbReference type="AlphaFoldDB" id="A0A3M7S2M0"/>
<sequence>MCNKDKYPLFTWCNFNRLEINWSKTYAVFVHKKRSNGFCSSYSSVNDLFISYIFQPSKGSTFKEAWDKAAYSLRAKNAKKQNLLITIFYVLYDLSRDCNF</sequence>
<name>A0A3M7S2M0_BRAPC</name>
<gene>
    <name evidence="1" type="ORF">BpHYR1_008134</name>
</gene>
<reference evidence="1 2" key="1">
    <citation type="journal article" date="2018" name="Sci. Rep.">
        <title>Genomic signatures of local adaptation to the degree of environmental predictability in rotifers.</title>
        <authorList>
            <person name="Franch-Gras L."/>
            <person name="Hahn C."/>
            <person name="Garcia-Roger E.M."/>
            <person name="Carmona M.J."/>
            <person name="Serra M."/>
            <person name="Gomez A."/>
        </authorList>
    </citation>
    <scope>NUCLEOTIDE SEQUENCE [LARGE SCALE GENOMIC DNA]</scope>
    <source>
        <strain evidence="1">HYR1</strain>
    </source>
</reference>
<evidence type="ECO:0000313" key="1">
    <source>
        <dbReference type="EMBL" id="RNA30012.1"/>
    </source>
</evidence>
<dbReference type="Proteomes" id="UP000276133">
    <property type="component" value="Unassembled WGS sequence"/>
</dbReference>
<proteinExistence type="predicted"/>
<organism evidence="1 2">
    <name type="scientific">Brachionus plicatilis</name>
    <name type="common">Marine rotifer</name>
    <name type="synonym">Brachionus muelleri</name>
    <dbReference type="NCBI Taxonomy" id="10195"/>
    <lineage>
        <taxon>Eukaryota</taxon>
        <taxon>Metazoa</taxon>
        <taxon>Spiralia</taxon>
        <taxon>Gnathifera</taxon>
        <taxon>Rotifera</taxon>
        <taxon>Eurotatoria</taxon>
        <taxon>Monogononta</taxon>
        <taxon>Pseudotrocha</taxon>
        <taxon>Ploima</taxon>
        <taxon>Brachionidae</taxon>
        <taxon>Brachionus</taxon>
    </lineage>
</organism>
<comment type="caution">
    <text evidence="1">The sequence shown here is derived from an EMBL/GenBank/DDBJ whole genome shotgun (WGS) entry which is preliminary data.</text>
</comment>
<keyword evidence="2" id="KW-1185">Reference proteome</keyword>